<dbReference type="Gene3D" id="1.10.10.10">
    <property type="entry name" value="Winged helix-like DNA-binding domain superfamily/Winged helix DNA-binding domain"/>
    <property type="match status" value="1"/>
</dbReference>
<reference evidence="2 3" key="1">
    <citation type="submission" date="2018-03" db="EMBL/GenBank/DDBJ databases">
        <title>Genomic Encyclopedia of Archaeal and Bacterial Type Strains, Phase II (KMG-II): from individual species to whole genera.</title>
        <authorList>
            <person name="Goeker M."/>
        </authorList>
    </citation>
    <scope>NUCLEOTIDE SEQUENCE [LARGE SCALE GENOMIC DNA]</scope>
    <source>
        <strain evidence="2 3">DSM 45211</strain>
    </source>
</reference>
<organism evidence="2 3">
    <name type="scientific">Haloactinopolyspora alba</name>
    <dbReference type="NCBI Taxonomy" id="648780"/>
    <lineage>
        <taxon>Bacteria</taxon>
        <taxon>Bacillati</taxon>
        <taxon>Actinomycetota</taxon>
        <taxon>Actinomycetes</taxon>
        <taxon>Jiangellales</taxon>
        <taxon>Jiangellaceae</taxon>
        <taxon>Haloactinopolyspora</taxon>
    </lineage>
</organism>
<dbReference type="InterPro" id="IPR036388">
    <property type="entry name" value="WH-like_DNA-bd_sf"/>
</dbReference>
<gene>
    <name evidence="2" type="ORF">CLV30_11362</name>
</gene>
<comment type="caution">
    <text evidence="2">The sequence shown here is derived from an EMBL/GenBank/DDBJ whole genome shotgun (WGS) entry which is preliminary data.</text>
</comment>
<evidence type="ECO:0000313" key="2">
    <source>
        <dbReference type="EMBL" id="PSL01574.1"/>
    </source>
</evidence>
<feature type="domain" description="HTH marR-type" evidence="1">
    <location>
        <begin position="1"/>
        <end position="127"/>
    </location>
</feature>
<keyword evidence="3" id="KW-1185">Reference proteome</keyword>
<evidence type="ECO:0000259" key="1">
    <source>
        <dbReference type="PROSITE" id="PS50995"/>
    </source>
</evidence>
<dbReference type="PANTHER" id="PTHR33164:SF99">
    <property type="entry name" value="MARR FAMILY REGULATORY PROTEIN"/>
    <property type="match status" value="1"/>
</dbReference>
<accession>A0A2P8DWJ6</accession>
<dbReference type="EMBL" id="PYGE01000013">
    <property type="protein sequence ID" value="PSL01574.1"/>
    <property type="molecule type" value="Genomic_DNA"/>
</dbReference>
<dbReference type="PROSITE" id="PS50995">
    <property type="entry name" value="HTH_MARR_2"/>
    <property type="match status" value="1"/>
</dbReference>
<name>A0A2P8DWJ6_9ACTN</name>
<dbReference type="InterPro" id="IPR000835">
    <property type="entry name" value="HTH_MarR-typ"/>
</dbReference>
<dbReference type="InterPro" id="IPR039422">
    <property type="entry name" value="MarR/SlyA-like"/>
</dbReference>
<evidence type="ECO:0000313" key="3">
    <source>
        <dbReference type="Proteomes" id="UP000243528"/>
    </source>
</evidence>
<dbReference type="SMART" id="SM00347">
    <property type="entry name" value="HTH_MARR"/>
    <property type="match status" value="1"/>
</dbReference>
<dbReference type="InterPro" id="IPR036390">
    <property type="entry name" value="WH_DNA-bd_sf"/>
</dbReference>
<protein>
    <submittedName>
        <fullName evidence="2">MarR family transcriptional regulator</fullName>
    </submittedName>
</protein>
<proteinExistence type="predicted"/>
<dbReference type="SUPFAM" id="SSF46785">
    <property type="entry name" value="Winged helix' DNA-binding domain"/>
    <property type="match status" value="1"/>
</dbReference>
<dbReference type="PANTHER" id="PTHR33164">
    <property type="entry name" value="TRANSCRIPTIONAL REGULATOR, MARR FAMILY"/>
    <property type="match status" value="1"/>
</dbReference>
<dbReference type="GO" id="GO:0003700">
    <property type="term" value="F:DNA-binding transcription factor activity"/>
    <property type="evidence" value="ECO:0007669"/>
    <property type="project" value="InterPro"/>
</dbReference>
<dbReference type="Proteomes" id="UP000243528">
    <property type="component" value="Unassembled WGS sequence"/>
</dbReference>
<dbReference type="GO" id="GO:0006950">
    <property type="term" value="P:response to stress"/>
    <property type="evidence" value="ECO:0007669"/>
    <property type="project" value="TreeGrafter"/>
</dbReference>
<dbReference type="AlphaFoldDB" id="A0A2P8DWJ6"/>
<sequence>MNDLLAAQVIRELARDSGLSDADYTVLVVLSEAPGHRMRSIELTRRTMWSKSRLSHQLTRMEGRGLVRREEPADNARACDAVLTEDGLRRIETAAPAHVESVRRHFIDLLTDDELDMLGAVTERVVAHLTETGEHAAEP</sequence>
<dbReference type="Pfam" id="PF12802">
    <property type="entry name" value="MarR_2"/>
    <property type="match status" value="1"/>
</dbReference>